<dbReference type="GO" id="GO:0016301">
    <property type="term" value="F:kinase activity"/>
    <property type="evidence" value="ECO:0007669"/>
    <property type="project" value="UniProtKB-KW"/>
</dbReference>
<feature type="domain" description="HAMP" evidence="16">
    <location>
        <begin position="196"/>
        <end position="248"/>
    </location>
</feature>
<dbReference type="Gene3D" id="6.10.340.10">
    <property type="match status" value="1"/>
</dbReference>
<evidence type="ECO:0000256" key="9">
    <source>
        <dbReference type="ARBA" id="ARBA00022777"/>
    </source>
</evidence>
<feature type="transmembrane region" description="Helical" evidence="14">
    <location>
        <begin position="16"/>
        <end position="39"/>
    </location>
</feature>
<keyword evidence="10" id="KW-0067">ATP-binding</keyword>
<dbReference type="Pfam" id="PF00512">
    <property type="entry name" value="HisKA"/>
    <property type="match status" value="1"/>
</dbReference>
<evidence type="ECO:0000256" key="10">
    <source>
        <dbReference type="ARBA" id="ARBA00022840"/>
    </source>
</evidence>
<evidence type="ECO:0000313" key="18">
    <source>
        <dbReference type="Proteomes" id="UP001481872"/>
    </source>
</evidence>
<evidence type="ECO:0000256" key="14">
    <source>
        <dbReference type="SAM" id="Phobius"/>
    </source>
</evidence>
<organism evidence="17 18">
    <name type="scientific">Aedoeadaptatus acetigenes</name>
    <dbReference type="NCBI Taxonomy" id="2981723"/>
    <lineage>
        <taxon>Bacteria</taxon>
        <taxon>Bacillati</taxon>
        <taxon>Bacillota</taxon>
        <taxon>Tissierellia</taxon>
        <taxon>Tissierellales</taxon>
        <taxon>Peptoniphilaceae</taxon>
        <taxon>Aedoeadaptatus</taxon>
    </lineage>
</organism>
<dbReference type="Pfam" id="PF00672">
    <property type="entry name" value="HAMP"/>
    <property type="match status" value="1"/>
</dbReference>
<feature type="domain" description="Histidine kinase" evidence="15">
    <location>
        <begin position="256"/>
        <end position="470"/>
    </location>
</feature>
<comment type="caution">
    <text evidence="17">The sequence shown here is derived from an EMBL/GenBank/DDBJ whole genome shotgun (WGS) entry which is preliminary data.</text>
</comment>
<keyword evidence="13 14" id="KW-0472">Membrane</keyword>
<evidence type="ECO:0000256" key="3">
    <source>
        <dbReference type="ARBA" id="ARBA00012438"/>
    </source>
</evidence>
<dbReference type="InterPro" id="IPR036890">
    <property type="entry name" value="HATPase_C_sf"/>
</dbReference>
<dbReference type="PANTHER" id="PTHR45528">
    <property type="entry name" value="SENSOR HISTIDINE KINASE CPXA"/>
    <property type="match status" value="1"/>
</dbReference>
<keyword evidence="18" id="KW-1185">Reference proteome</keyword>
<comment type="catalytic activity">
    <reaction evidence="1">
        <text>ATP + protein L-histidine = ADP + protein N-phospho-L-histidine.</text>
        <dbReference type="EC" id="2.7.13.3"/>
    </reaction>
</comment>
<proteinExistence type="predicted"/>
<evidence type="ECO:0000256" key="6">
    <source>
        <dbReference type="ARBA" id="ARBA00022679"/>
    </source>
</evidence>
<evidence type="ECO:0000313" key="17">
    <source>
        <dbReference type="EMBL" id="MEQ3352860.1"/>
    </source>
</evidence>
<keyword evidence="5" id="KW-0597">Phosphoprotein</keyword>
<dbReference type="InterPro" id="IPR003660">
    <property type="entry name" value="HAMP_dom"/>
</dbReference>
<evidence type="ECO:0000256" key="2">
    <source>
        <dbReference type="ARBA" id="ARBA00004651"/>
    </source>
</evidence>
<dbReference type="PROSITE" id="PS50109">
    <property type="entry name" value="HIS_KIN"/>
    <property type="match status" value="1"/>
</dbReference>
<dbReference type="PANTHER" id="PTHR45528:SF1">
    <property type="entry name" value="SENSOR HISTIDINE KINASE CPXA"/>
    <property type="match status" value="1"/>
</dbReference>
<keyword evidence="7 14" id="KW-0812">Transmembrane</keyword>
<dbReference type="RefSeq" id="WP_267303713.1">
    <property type="nucleotide sequence ID" value="NZ_JAOQJD010000001.1"/>
</dbReference>
<dbReference type="Gene3D" id="1.10.287.130">
    <property type="match status" value="1"/>
</dbReference>
<evidence type="ECO:0000256" key="4">
    <source>
        <dbReference type="ARBA" id="ARBA00022475"/>
    </source>
</evidence>
<evidence type="ECO:0000259" key="15">
    <source>
        <dbReference type="PROSITE" id="PS50109"/>
    </source>
</evidence>
<protein>
    <recommendedName>
        <fullName evidence="3">histidine kinase</fullName>
        <ecNumber evidence="3">2.7.13.3</ecNumber>
    </recommendedName>
</protein>
<comment type="subcellular location">
    <subcellularLocation>
        <location evidence="2">Cell membrane</location>
        <topology evidence="2">Multi-pass membrane protein</topology>
    </subcellularLocation>
</comment>
<reference evidence="17 18" key="1">
    <citation type="submission" date="2024-04" db="EMBL/GenBank/DDBJ databases">
        <title>Human intestinal bacterial collection.</title>
        <authorList>
            <person name="Pauvert C."/>
            <person name="Hitch T.C.A."/>
            <person name="Clavel T."/>
        </authorList>
    </citation>
    <scope>NUCLEOTIDE SEQUENCE [LARGE SCALE GENOMIC DNA]</scope>
    <source>
        <strain evidence="17 18">CLA-SR-H026</strain>
    </source>
</reference>
<dbReference type="SMART" id="SM00304">
    <property type="entry name" value="HAMP"/>
    <property type="match status" value="1"/>
</dbReference>
<evidence type="ECO:0000256" key="8">
    <source>
        <dbReference type="ARBA" id="ARBA00022741"/>
    </source>
</evidence>
<keyword evidence="12" id="KW-0902">Two-component regulatory system</keyword>
<dbReference type="InterPro" id="IPR003661">
    <property type="entry name" value="HisK_dim/P_dom"/>
</dbReference>
<dbReference type="PROSITE" id="PS50885">
    <property type="entry name" value="HAMP"/>
    <property type="match status" value="1"/>
</dbReference>
<evidence type="ECO:0000259" key="16">
    <source>
        <dbReference type="PROSITE" id="PS50885"/>
    </source>
</evidence>
<evidence type="ECO:0000256" key="11">
    <source>
        <dbReference type="ARBA" id="ARBA00022989"/>
    </source>
</evidence>
<dbReference type="SUPFAM" id="SSF158472">
    <property type="entry name" value="HAMP domain-like"/>
    <property type="match status" value="1"/>
</dbReference>
<sequence>MTRDTIVDQKSIRVKFWLYFSGMALFILLLLWLLQIVFINSFYKSMKIRDTEKVGRTVTRLFGKEDFEDTLLRYSFEKNLSLQVYNDRGGLVFPLNPLDYIYQPTISGDDFFTYFQPLLKNDKTEETYVADYKNENASTILYVSYLGEEAGQKYFLAVSANVDPVDSTVEILKDQLIIVSIISLMVAFILSLYLSSRLARPLSDMAKTARALGQGNYDVQFKEQDYTEINDLARTLNYATGELTDALEMRKDLIANVSHDFKTPLTVIKSYGEMIRDISGDNKELRDKHVQTIIEEADYLTHFVNDLLDLSRVESGLGQLNLDAVDLKALTEDVLCRFKNLERTGYTFLIHGKGSVVCDENKMRQVIYNFITNAVNYSTDKKQIDIYMIEQKDQITYCVRDYGRGMADGDQDKIWDRFYRGRDNHERQVVGTGLGLFICKNILDLHGFTYGVKSKLGDGSTFYFKCPKKTEEIE</sequence>
<feature type="transmembrane region" description="Helical" evidence="14">
    <location>
        <begin position="176"/>
        <end position="194"/>
    </location>
</feature>
<dbReference type="Pfam" id="PF02518">
    <property type="entry name" value="HATPase_c"/>
    <property type="match status" value="1"/>
</dbReference>
<keyword evidence="9 17" id="KW-0418">Kinase</keyword>
<dbReference type="Proteomes" id="UP001481872">
    <property type="component" value="Unassembled WGS sequence"/>
</dbReference>
<name>A0ABV1J3U7_9FIRM</name>
<dbReference type="CDD" id="cd00082">
    <property type="entry name" value="HisKA"/>
    <property type="match status" value="1"/>
</dbReference>
<evidence type="ECO:0000256" key="12">
    <source>
        <dbReference type="ARBA" id="ARBA00023012"/>
    </source>
</evidence>
<dbReference type="SMART" id="SM00388">
    <property type="entry name" value="HisKA"/>
    <property type="match status" value="1"/>
</dbReference>
<dbReference type="EC" id="2.7.13.3" evidence="3"/>
<dbReference type="InterPro" id="IPR050398">
    <property type="entry name" value="HssS/ArlS-like"/>
</dbReference>
<dbReference type="Gene3D" id="3.30.565.10">
    <property type="entry name" value="Histidine kinase-like ATPase, C-terminal domain"/>
    <property type="match status" value="1"/>
</dbReference>
<dbReference type="InterPro" id="IPR004358">
    <property type="entry name" value="Sig_transdc_His_kin-like_C"/>
</dbReference>
<keyword evidence="6" id="KW-0808">Transferase</keyword>
<dbReference type="SUPFAM" id="SSF47384">
    <property type="entry name" value="Homodimeric domain of signal transducing histidine kinase"/>
    <property type="match status" value="1"/>
</dbReference>
<evidence type="ECO:0000256" key="13">
    <source>
        <dbReference type="ARBA" id="ARBA00023136"/>
    </source>
</evidence>
<evidence type="ECO:0000256" key="5">
    <source>
        <dbReference type="ARBA" id="ARBA00022553"/>
    </source>
</evidence>
<keyword evidence="8" id="KW-0547">Nucleotide-binding</keyword>
<dbReference type="CDD" id="cd06225">
    <property type="entry name" value="HAMP"/>
    <property type="match status" value="1"/>
</dbReference>
<evidence type="ECO:0000256" key="7">
    <source>
        <dbReference type="ARBA" id="ARBA00022692"/>
    </source>
</evidence>
<evidence type="ECO:0000256" key="1">
    <source>
        <dbReference type="ARBA" id="ARBA00000085"/>
    </source>
</evidence>
<dbReference type="InterPro" id="IPR003594">
    <property type="entry name" value="HATPase_dom"/>
</dbReference>
<dbReference type="InterPro" id="IPR036097">
    <property type="entry name" value="HisK_dim/P_sf"/>
</dbReference>
<gene>
    <name evidence="17" type="ORF">AAA081_00875</name>
</gene>
<keyword evidence="11 14" id="KW-1133">Transmembrane helix</keyword>
<dbReference type="InterPro" id="IPR005467">
    <property type="entry name" value="His_kinase_dom"/>
</dbReference>
<dbReference type="SUPFAM" id="SSF55874">
    <property type="entry name" value="ATPase domain of HSP90 chaperone/DNA topoisomerase II/histidine kinase"/>
    <property type="match status" value="1"/>
</dbReference>
<dbReference type="EMBL" id="JBBNPS010000001">
    <property type="protein sequence ID" value="MEQ3352860.1"/>
    <property type="molecule type" value="Genomic_DNA"/>
</dbReference>
<dbReference type="PRINTS" id="PR00344">
    <property type="entry name" value="BCTRLSENSOR"/>
</dbReference>
<accession>A0ABV1J3U7</accession>
<keyword evidence="4" id="KW-1003">Cell membrane</keyword>
<dbReference type="SMART" id="SM00387">
    <property type="entry name" value="HATPase_c"/>
    <property type="match status" value="1"/>
</dbReference>